<protein>
    <submittedName>
        <fullName evidence="2">Uncharacterized protein</fullName>
    </submittedName>
</protein>
<reference evidence="2 3" key="1">
    <citation type="submission" date="2019-07" db="EMBL/GenBank/DDBJ databases">
        <title>Genomic Encyclopedia of Archaeal and Bacterial Type Strains, Phase II (KMG-II): from individual species to whole genera.</title>
        <authorList>
            <person name="Goeker M."/>
        </authorList>
    </citation>
    <scope>NUCLEOTIDE SEQUENCE [LARGE SCALE GENOMIC DNA]</scope>
    <source>
        <strain evidence="2 3">DSM 18850</strain>
    </source>
</reference>
<accession>A0A5S5DCL2</accession>
<evidence type="ECO:0000313" key="2">
    <source>
        <dbReference type="EMBL" id="TYP92432.1"/>
    </source>
</evidence>
<dbReference type="EMBL" id="VNHX01000016">
    <property type="protein sequence ID" value="TYP92432.1"/>
    <property type="molecule type" value="Genomic_DNA"/>
</dbReference>
<dbReference type="RefSeq" id="WP_148909263.1">
    <property type="nucleotide sequence ID" value="NZ_VNHX01000016.1"/>
</dbReference>
<evidence type="ECO:0000313" key="3">
    <source>
        <dbReference type="Proteomes" id="UP000325105"/>
    </source>
</evidence>
<dbReference type="AlphaFoldDB" id="A0A5S5DCL2"/>
<feature type="region of interest" description="Disordered" evidence="1">
    <location>
        <begin position="1"/>
        <end position="21"/>
    </location>
</feature>
<dbReference type="Proteomes" id="UP000325105">
    <property type="component" value="Unassembled WGS sequence"/>
</dbReference>
<evidence type="ECO:0000256" key="1">
    <source>
        <dbReference type="SAM" id="MobiDB-lite"/>
    </source>
</evidence>
<comment type="caution">
    <text evidence="2">The sequence shown here is derived from an EMBL/GenBank/DDBJ whole genome shotgun (WGS) entry which is preliminary data.</text>
</comment>
<name>A0A5S5DCL2_9SPHI</name>
<gene>
    <name evidence="2" type="ORF">BC792_11634</name>
</gene>
<sequence length="103" mass="11383">MRREELIPYGEELSSRQSADGSRSAVYTLVAYADNVVGVGLFYQNEGECALAIISESVNDRTMLGKVSDSSPIDSTDVQELQRLFNLYFPPSGTRVRQFTGNP</sequence>
<keyword evidence="3" id="KW-1185">Reference proteome</keyword>
<organism evidence="2 3">
    <name type="scientific">Sphingobacterium allocomposti</name>
    <dbReference type="NCBI Taxonomy" id="415956"/>
    <lineage>
        <taxon>Bacteria</taxon>
        <taxon>Pseudomonadati</taxon>
        <taxon>Bacteroidota</taxon>
        <taxon>Sphingobacteriia</taxon>
        <taxon>Sphingobacteriales</taxon>
        <taxon>Sphingobacteriaceae</taxon>
        <taxon>Sphingobacterium</taxon>
    </lineage>
</organism>
<proteinExistence type="predicted"/>